<evidence type="ECO:0000256" key="1">
    <source>
        <dbReference type="SAM" id="Phobius"/>
    </source>
</evidence>
<keyword evidence="1" id="KW-0472">Membrane</keyword>
<dbReference type="RefSeq" id="WP_390249047.1">
    <property type="nucleotide sequence ID" value="NZ_JBHSDT010000002.1"/>
</dbReference>
<protein>
    <submittedName>
        <fullName evidence="3">Phosphatase PAP2 family protein</fullName>
    </submittedName>
</protein>
<keyword evidence="1" id="KW-1133">Transmembrane helix</keyword>
<dbReference type="InterPro" id="IPR036938">
    <property type="entry name" value="PAP2/HPO_sf"/>
</dbReference>
<organism evidence="3 4">
    <name type="scientific">Gracilibacillus xinjiangensis</name>
    <dbReference type="NCBI Taxonomy" id="1193282"/>
    <lineage>
        <taxon>Bacteria</taxon>
        <taxon>Bacillati</taxon>
        <taxon>Bacillota</taxon>
        <taxon>Bacilli</taxon>
        <taxon>Bacillales</taxon>
        <taxon>Bacillaceae</taxon>
        <taxon>Gracilibacillus</taxon>
    </lineage>
</organism>
<dbReference type="PANTHER" id="PTHR14969">
    <property type="entry name" value="SPHINGOSINE-1-PHOSPHATE PHOSPHOHYDROLASE"/>
    <property type="match status" value="1"/>
</dbReference>
<dbReference type="SUPFAM" id="SSF48317">
    <property type="entry name" value="Acid phosphatase/Vanadium-dependent haloperoxidase"/>
    <property type="match status" value="1"/>
</dbReference>
<feature type="transmembrane region" description="Helical" evidence="1">
    <location>
        <begin position="161"/>
        <end position="183"/>
    </location>
</feature>
<evidence type="ECO:0000313" key="3">
    <source>
        <dbReference type="EMBL" id="MFC4401952.1"/>
    </source>
</evidence>
<evidence type="ECO:0000259" key="2">
    <source>
        <dbReference type="SMART" id="SM00014"/>
    </source>
</evidence>
<evidence type="ECO:0000313" key="4">
    <source>
        <dbReference type="Proteomes" id="UP001595882"/>
    </source>
</evidence>
<name>A0ABV8WQ16_9BACI</name>
<gene>
    <name evidence="3" type="ORF">ACFOY7_02425</name>
</gene>
<feature type="transmembrane region" description="Helical" evidence="1">
    <location>
        <begin position="133"/>
        <end position="152"/>
    </location>
</feature>
<keyword evidence="4" id="KW-1185">Reference proteome</keyword>
<dbReference type="Proteomes" id="UP001595882">
    <property type="component" value="Unassembled WGS sequence"/>
</dbReference>
<dbReference type="Gene3D" id="1.20.144.10">
    <property type="entry name" value="Phosphatidic acid phosphatase type 2/haloperoxidase"/>
    <property type="match status" value="2"/>
</dbReference>
<feature type="domain" description="Phosphatidic acid phosphatase type 2/haloperoxidase" evidence="2">
    <location>
        <begin position="92"/>
        <end position="204"/>
    </location>
</feature>
<sequence>MPKASIILLVFGFAVIGLSMALFVELAEDVIEKETFAIDEIIHNVMVNIGNSLFYTVMGYVTEAGSVLFISVASVLLFIYLLLFGNKSKWVAIFFAVNMIGISGLTKVLKLYFERERPELLEQFDGTGFSFPSGHATGSIAFYGFVIYLIIINRLKKGLKILFITLFSLIILAVALSRVVLSVHYFTDIVAGLALGLSWLIICIVAMKLMR</sequence>
<dbReference type="SMART" id="SM00014">
    <property type="entry name" value="acidPPc"/>
    <property type="match status" value="1"/>
</dbReference>
<accession>A0ABV8WQ16</accession>
<dbReference type="PANTHER" id="PTHR14969:SF13">
    <property type="entry name" value="AT30094P"/>
    <property type="match status" value="1"/>
</dbReference>
<keyword evidence="1" id="KW-0812">Transmembrane</keyword>
<dbReference type="CDD" id="cd03392">
    <property type="entry name" value="PAP2_like_2"/>
    <property type="match status" value="1"/>
</dbReference>
<reference evidence="4" key="1">
    <citation type="journal article" date="2019" name="Int. J. Syst. Evol. Microbiol.">
        <title>The Global Catalogue of Microorganisms (GCM) 10K type strain sequencing project: providing services to taxonomists for standard genome sequencing and annotation.</title>
        <authorList>
            <consortium name="The Broad Institute Genomics Platform"/>
            <consortium name="The Broad Institute Genome Sequencing Center for Infectious Disease"/>
            <person name="Wu L."/>
            <person name="Ma J."/>
        </authorList>
    </citation>
    <scope>NUCLEOTIDE SEQUENCE [LARGE SCALE GENOMIC DNA]</scope>
    <source>
        <strain evidence="4">CCUG 37865</strain>
    </source>
</reference>
<feature type="transmembrane region" description="Helical" evidence="1">
    <location>
        <begin position="90"/>
        <end position="113"/>
    </location>
</feature>
<dbReference type="EMBL" id="JBHSDT010000002">
    <property type="protein sequence ID" value="MFC4401952.1"/>
    <property type="molecule type" value="Genomic_DNA"/>
</dbReference>
<feature type="transmembrane region" description="Helical" evidence="1">
    <location>
        <begin position="189"/>
        <end position="210"/>
    </location>
</feature>
<dbReference type="InterPro" id="IPR000326">
    <property type="entry name" value="PAP2/HPO"/>
</dbReference>
<proteinExistence type="predicted"/>
<dbReference type="Pfam" id="PF01569">
    <property type="entry name" value="PAP2"/>
    <property type="match status" value="1"/>
</dbReference>
<feature type="transmembrane region" description="Helical" evidence="1">
    <location>
        <begin position="64"/>
        <end position="83"/>
    </location>
</feature>
<comment type="caution">
    <text evidence="3">The sequence shown here is derived from an EMBL/GenBank/DDBJ whole genome shotgun (WGS) entry which is preliminary data.</text>
</comment>